<dbReference type="Proteomes" id="UP001195483">
    <property type="component" value="Unassembled WGS sequence"/>
</dbReference>
<comment type="caution">
    <text evidence="2">The sequence shown here is derived from an EMBL/GenBank/DDBJ whole genome shotgun (WGS) entry which is preliminary data.</text>
</comment>
<reference evidence="2" key="1">
    <citation type="journal article" date="2021" name="Genome Biol. Evol.">
        <title>A High-Quality Reference Genome for a Parasitic Bivalve with Doubly Uniparental Inheritance (Bivalvia: Unionida).</title>
        <authorList>
            <person name="Smith C.H."/>
        </authorList>
    </citation>
    <scope>NUCLEOTIDE SEQUENCE</scope>
    <source>
        <strain evidence="2">CHS0354</strain>
    </source>
</reference>
<dbReference type="EMBL" id="JAEAOA010002130">
    <property type="protein sequence ID" value="KAK3599380.1"/>
    <property type="molecule type" value="Genomic_DNA"/>
</dbReference>
<name>A0AAE0SXC8_9BIVA</name>
<proteinExistence type="predicted"/>
<reference evidence="2" key="2">
    <citation type="journal article" date="2021" name="Genome Biol. Evol.">
        <title>Developing a high-quality reference genome for a parasitic bivalve with doubly uniparental inheritance (Bivalvia: Unionida).</title>
        <authorList>
            <person name="Smith C.H."/>
        </authorList>
    </citation>
    <scope>NUCLEOTIDE SEQUENCE</scope>
    <source>
        <strain evidence="2">CHS0354</strain>
        <tissue evidence="2">Mantle</tissue>
    </source>
</reference>
<protein>
    <submittedName>
        <fullName evidence="2">Uncharacterized protein</fullName>
    </submittedName>
</protein>
<sequence length="116" mass="13327">MLEYTRRWKSPHIILMANFGCGHKSSESMHERDDNKNSVKRQQPLIVHSQPIQRDVCISGRNEDISANVAIGDERSQRRTATGLRRCTVINILLLASFSPHRISDCSFTIRYVFNV</sequence>
<evidence type="ECO:0000313" key="2">
    <source>
        <dbReference type="EMBL" id="KAK3599380.1"/>
    </source>
</evidence>
<feature type="compositionally biased region" description="Basic and acidic residues" evidence="1">
    <location>
        <begin position="25"/>
        <end position="37"/>
    </location>
</feature>
<dbReference type="AlphaFoldDB" id="A0AAE0SXC8"/>
<gene>
    <name evidence="2" type="ORF">CHS0354_036390</name>
</gene>
<evidence type="ECO:0000256" key="1">
    <source>
        <dbReference type="SAM" id="MobiDB-lite"/>
    </source>
</evidence>
<accession>A0AAE0SXC8</accession>
<feature type="region of interest" description="Disordered" evidence="1">
    <location>
        <begin position="25"/>
        <end position="45"/>
    </location>
</feature>
<evidence type="ECO:0000313" key="3">
    <source>
        <dbReference type="Proteomes" id="UP001195483"/>
    </source>
</evidence>
<keyword evidence="3" id="KW-1185">Reference proteome</keyword>
<organism evidence="2 3">
    <name type="scientific">Potamilus streckersoni</name>
    <dbReference type="NCBI Taxonomy" id="2493646"/>
    <lineage>
        <taxon>Eukaryota</taxon>
        <taxon>Metazoa</taxon>
        <taxon>Spiralia</taxon>
        <taxon>Lophotrochozoa</taxon>
        <taxon>Mollusca</taxon>
        <taxon>Bivalvia</taxon>
        <taxon>Autobranchia</taxon>
        <taxon>Heteroconchia</taxon>
        <taxon>Palaeoheterodonta</taxon>
        <taxon>Unionida</taxon>
        <taxon>Unionoidea</taxon>
        <taxon>Unionidae</taxon>
        <taxon>Ambleminae</taxon>
        <taxon>Lampsilini</taxon>
        <taxon>Potamilus</taxon>
    </lineage>
</organism>
<reference evidence="2" key="3">
    <citation type="submission" date="2023-05" db="EMBL/GenBank/DDBJ databases">
        <authorList>
            <person name="Smith C.H."/>
        </authorList>
    </citation>
    <scope>NUCLEOTIDE SEQUENCE</scope>
    <source>
        <strain evidence="2">CHS0354</strain>
        <tissue evidence="2">Mantle</tissue>
    </source>
</reference>